<dbReference type="RefSeq" id="WP_212997579.1">
    <property type="nucleotide sequence ID" value="NZ_BAAATW010000008.1"/>
</dbReference>
<reference evidence="2" key="1">
    <citation type="submission" date="2021-03" db="EMBL/GenBank/DDBJ databases">
        <title>Whole genome shotgun sequence of Actinoplanes consettensis NBRC 14913.</title>
        <authorList>
            <person name="Komaki H."/>
            <person name="Tamura T."/>
        </authorList>
    </citation>
    <scope>NUCLEOTIDE SEQUENCE</scope>
    <source>
        <strain evidence="2">NBRC 14913</strain>
    </source>
</reference>
<name>A0A919SHF8_9ACTN</name>
<dbReference type="SUPFAM" id="SSF51735">
    <property type="entry name" value="NAD(P)-binding Rossmann-fold domains"/>
    <property type="match status" value="1"/>
</dbReference>
<dbReference type="SUPFAM" id="SSF50129">
    <property type="entry name" value="GroES-like"/>
    <property type="match status" value="1"/>
</dbReference>
<dbReference type="AlphaFoldDB" id="A0A919SHF8"/>
<gene>
    <name evidence="2" type="ORF">Aco04nite_27180</name>
</gene>
<comment type="caution">
    <text evidence="2">The sequence shown here is derived from an EMBL/GenBank/DDBJ whole genome shotgun (WGS) entry which is preliminary data.</text>
</comment>
<dbReference type="InterPro" id="IPR050700">
    <property type="entry name" value="YIM1/Zinc_Alcohol_DH_Fams"/>
</dbReference>
<feature type="domain" description="Enoyl reductase (ER)" evidence="1">
    <location>
        <begin position="10"/>
        <end position="333"/>
    </location>
</feature>
<evidence type="ECO:0000259" key="1">
    <source>
        <dbReference type="SMART" id="SM00829"/>
    </source>
</evidence>
<dbReference type="InterPro" id="IPR036291">
    <property type="entry name" value="NAD(P)-bd_dom_sf"/>
</dbReference>
<dbReference type="GO" id="GO:0016491">
    <property type="term" value="F:oxidoreductase activity"/>
    <property type="evidence" value="ECO:0007669"/>
    <property type="project" value="InterPro"/>
</dbReference>
<dbReference type="InterPro" id="IPR011032">
    <property type="entry name" value="GroES-like_sf"/>
</dbReference>
<keyword evidence="3" id="KW-1185">Reference proteome</keyword>
<dbReference type="InterPro" id="IPR020843">
    <property type="entry name" value="ER"/>
</dbReference>
<dbReference type="Proteomes" id="UP000680865">
    <property type="component" value="Unassembled WGS sequence"/>
</dbReference>
<dbReference type="Pfam" id="PF08240">
    <property type="entry name" value="ADH_N"/>
    <property type="match status" value="1"/>
</dbReference>
<proteinExistence type="predicted"/>
<organism evidence="2 3">
    <name type="scientific">Winogradskya consettensis</name>
    <dbReference type="NCBI Taxonomy" id="113560"/>
    <lineage>
        <taxon>Bacteria</taxon>
        <taxon>Bacillati</taxon>
        <taxon>Actinomycetota</taxon>
        <taxon>Actinomycetes</taxon>
        <taxon>Micromonosporales</taxon>
        <taxon>Micromonosporaceae</taxon>
        <taxon>Winogradskya</taxon>
    </lineage>
</organism>
<accession>A0A919SHF8</accession>
<protein>
    <submittedName>
        <fullName evidence="2">NADPH:quinone reductase</fullName>
    </submittedName>
</protein>
<evidence type="ECO:0000313" key="2">
    <source>
        <dbReference type="EMBL" id="GIM71811.1"/>
    </source>
</evidence>
<dbReference type="CDD" id="cd08267">
    <property type="entry name" value="MDR1"/>
    <property type="match status" value="1"/>
</dbReference>
<dbReference type="Pfam" id="PF13602">
    <property type="entry name" value="ADH_zinc_N_2"/>
    <property type="match status" value="1"/>
</dbReference>
<dbReference type="Gene3D" id="3.90.180.10">
    <property type="entry name" value="Medium-chain alcohol dehydrogenases, catalytic domain"/>
    <property type="match status" value="1"/>
</dbReference>
<dbReference type="PANTHER" id="PTHR11695">
    <property type="entry name" value="ALCOHOL DEHYDROGENASE RELATED"/>
    <property type="match status" value="1"/>
</dbReference>
<dbReference type="SMART" id="SM00829">
    <property type="entry name" value="PKS_ER"/>
    <property type="match status" value="1"/>
</dbReference>
<dbReference type="Gene3D" id="3.40.50.720">
    <property type="entry name" value="NAD(P)-binding Rossmann-like Domain"/>
    <property type="match status" value="1"/>
</dbReference>
<sequence length="335" mass="35731">MRAVVQDRYGFPGTLRVREVGRPAVGEGDVLVRVRAACVHPDVWHVISGRPYVLRVMGSGVRRPKDRVPGTDLAGVVAEVGDGVTDLAVGDEVFGESLRGFSWRNGGAFAEYASVARDSLARKPVGVSFEQAATVPTTGYITLVNVPAERLRPGARVLVNGAGGGVGSIAVQLAKASGAHVTAVDQGRKSELLHGLGADRVIDYAMEDFTQGTCRYDLIVDVPGNHPFAAIRRVLAPDGLYVLIGHDDFGRAGRRWLGSLPRFGKLAVRSLRNPQLPRPTRASLGKKEAMAVLRDLLESGRLTPVVGRAFPLAEAEAAMEYLMSGEPVGRVVLTV</sequence>
<dbReference type="EMBL" id="BOQP01000011">
    <property type="protein sequence ID" value="GIM71811.1"/>
    <property type="molecule type" value="Genomic_DNA"/>
</dbReference>
<dbReference type="PANTHER" id="PTHR11695:SF294">
    <property type="entry name" value="RETICULON-4-INTERACTING PROTEIN 1, MITOCHONDRIAL"/>
    <property type="match status" value="1"/>
</dbReference>
<evidence type="ECO:0000313" key="3">
    <source>
        <dbReference type="Proteomes" id="UP000680865"/>
    </source>
</evidence>
<dbReference type="InterPro" id="IPR013154">
    <property type="entry name" value="ADH-like_N"/>
</dbReference>